<dbReference type="NCBIfam" id="TIGR00084">
    <property type="entry name" value="ruvA"/>
    <property type="match status" value="1"/>
</dbReference>
<dbReference type="InterPro" id="IPR003583">
    <property type="entry name" value="Hlx-hairpin-Hlx_DNA-bd_motif"/>
</dbReference>
<dbReference type="GO" id="GO:0048476">
    <property type="term" value="C:Holliday junction resolvase complex"/>
    <property type="evidence" value="ECO:0007669"/>
    <property type="project" value="UniProtKB-UniRule"/>
</dbReference>
<comment type="caution">
    <text evidence="6">Lacks conserved residue(s) required for the propagation of feature annotation.</text>
</comment>
<evidence type="ECO:0000256" key="2">
    <source>
        <dbReference type="ARBA" id="ARBA00022763"/>
    </source>
</evidence>
<evidence type="ECO:0000313" key="9">
    <source>
        <dbReference type="Proteomes" id="UP000018837"/>
    </source>
</evidence>
<dbReference type="GO" id="GO:0005524">
    <property type="term" value="F:ATP binding"/>
    <property type="evidence" value="ECO:0007669"/>
    <property type="project" value="InterPro"/>
</dbReference>
<name>W2C367_9BACT</name>
<keyword evidence="4 6" id="KW-0233">DNA recombination</keyword>
<keyword evidence="8" id="KW-0067">ATP-binding</keyword>
<dbReference type="GO" id="GO:0000400">
    <property type="term" value="F:four-way junction DNA binding"/>
    <property type="evidence" value="ECO:0007669"/>
    <property type="project" value="UniProtKB-UniRule"/>
</dbReference>
<dbReference type="GO" id="GO:0006281">
    <property type="term" value="P:DNA repair"/>
    <property type="evidence" value="ECO:0007669"/>
    <property type="project" value="UniProtKB-UniRule"/>
</dbReference>
<dbReference type="InterPro" id="IPR036267">
    <property type="entry name" value="RuvA_C_sf"/>
</dbReference>
<keyword evidence="8" id="KW-0547">Nucleotide-binding</keyword>
<dbReference type="GO" id="GO:0009379">
    <property type="term" value="C:Holliday junction helicase complex"/>
    <property type="evidence" value="ECO:0007669"/>
    <property type="project" value="InterPro"/>
</dbReference>
<dbReference type="GO" id="GO:0006310">
    <property type="term" value="P:DNA recombination"/>
    <property type="evidence" value="ECO:0007669"/>
    <property type="project" value="UniProtKB-UniRule"/>
</dbReference>
<dbReference type="Pfam" id="PF07499">
    <property type="entry name" value="RuvA_C"/>
    <property type="match status" value="1"/>
</dbReference>
<comment type="function">
    <text evidence="6">The RuvA-RuvB-RuvC complex processes Holliday junction (HJ) DNA during genetic recombination and DNA repair, while the RuvA-RuvB complex plays an important role in the rescue of blocked DNA replication forks via replication fork reversal (RFR). RuvA specifically binds to HJ cruciform DNA, conferring on it an open structure. The RuvB hexamer acts as an ATP-dependent pump, pulling dsDNA into and through the RuvAB complex. HJ branch migration allows RuvC to scan DNA until it finds its consensus sequence, where it cleaves and resolves the cruciform DNA.</text>
</comment>
<dbReference type="Proteomes" id="UP000018837">
    <property type="component" value="Unassembled WGS sequence"/>
</dbReference>
<feature type="domain" description="Helix-hairpin-helix DNA-binding motif class 1" evidence="7">
    <location>
        <begin position="72"/>
        <end position="91"/>
    </location>
</feature>
<comment type="subunit">
    <text evidence="6">Homotetramer. Forms an RuvA(8)-RuvB(12)-Holliday junction (HJ) complex. HJ DNA is sandwiched between 2 RuvA tetramers; dsDNA enters through RuvA and exits via RuvB. An RuvB hexamer assembles on each DNA strand where it exits the tetramer. Each RuvB hexamer is contacted by two RuvA subunits (via domain III) on 2 adjacent RuvB subunits; this complex drives branch migration. In the full resolvosome a probable DNA-RuvA(4)-RuvB(12)-RuvC(2) complex forms which resolves the HJ.</text>
</comment>
<dbReference type="InterPro" id="IPR013849">
    <property type="entry name" value="DNA_helicase_Holl-junc_RuvA_I"/>
</dbReference>
<keyword evidence="8" id="KW-0378">Hydrolase</keyword>
<evidence type="ECO:0000256" key="5">
    <source>
        <dbReference type="ARBA" id="ARBA00023204"/>
    </source>
</evidence>
<dbReference type="GO" id="GO:0009378">
    <property type="term" value="F:four-way junction helicase activity"/>
    <property type="evidence" value="ECO:0007669"/>
    <property type="project" value="InterPro"/>
</dbReference>
<dbReference type="AlphaFoldDB" id="W2C367"/>
<feature type="domain" description="Helix-hairpin-helix DNA-binding motif class 1" evidence="7">
    <location>
        <begin position="107"/>
        <end position="126"/>
    </location>
</feature>
<dbReference type="PATRIC" id="fig|1411148.3.peg.2105"/>
<dbReference type="Pfam" id="PF14520">
    <property type="entry name" value="HHH_5"/>
    <property type="match status" value="1"/>
</dbReference>
<keyword evidence="8" id="KW-0347">Helicase</keyword>
<dbReference type="GO" id="GO:0005737">
    <property type="term" value="C:cytoplasm"/>
    <property type="evidence" value="ECO:0007669"/>
    <property type="project" value="UniProtKB-SubCell"/>
</dbReference>
<protein>
    <recommendedName>
        <fullName evidence="6">Holliday junction branch migration complex subunit RuvA</fullName>
    </recommendedName>
</protein>
<feature type="region of interest" description="Domain II" evidence="6">
    <location>
        <begin position="64"/>
        <end position="141"/>
    </location>
</feature>
<dbReference type="Gene3D" id="1.10.150.20">
    <property type="entry name" value="5' to 3' exonuclease, C-terminal subdomain"/>
    <property type="match status" value="1"/>
</dbReference>
<evidence type="ECO:0000256" key="4">
    <source>
        <dbReference type="ARBA" id="ARBA00023172"/>
    </source>
</evidence>
<organism evidence="8 9">
    <name type="scientific">Tannerella sp. oral taxon BU063 isolate Cell 2</name>
    <dbReference type="NCBI Taxonomy" id="1411148"/>
    <lineage>
        <taxon>Bacteria</taxon>
        <taxon>Pseudomonadati</taxon>
        <taxon>Bacteroidota</taxon>
        <taxon>Bacteroidia</taxon>
        <taxon>Bacteroidales</taxon>
        <taxon>Tannerellaceae</taxon>
        <taxon>Tannerella</taxon>
    </lineage>
</organism>
<dbReference type="SUPFAM" id="SSF46929">
    <property type="entry name" value="DNA helicase RuvA subunit, C-terminal domain"/>
    <property type="match status" value="1"/>
</dbReference>
<keyword evidence="1 6" id="KW-0963">Cytoplasm</keyword>
<dbReference type="InterPro" id="IPR000085">
    <property type="entry name" value="RuvA"/>
</dbReference>
<dbReference type="InterPro" id="IPR012340">
    <property type="entry name" value="NA-bd_OB-fold"/>
</dbReference>
<dbReference type="Gene3D" id="1.10.8.10">
    <property type="entry name" value="DNA helicase RuvA subunit, C-terminal domain"/>
    <property type="match status" value="1"/>
</dbReference>
<sequence length="197" mass="21500">MIEYIKGEIVELQPALMIMECGGVGYELNISLTTYSTFDGLREGKIYVHEVIREDAHLLYGFASREERELFLLLTSVSGVGPNTARMILSSFKPSDLIDIIASGDDATLTTVKGIGNKTAQRIVVDLKSKVRPVAGLDERRAAASRGSQTDTSEEAVAALVMLGFQKNASQKAVEKLLKEDPNMPVEQIVRSALKVL</sequence>
<accession>W2C367</accession>
<dbReference type="SUPFAM" id="SSF50249">
    <property type="entry name" value="Nucleic acid-binding proteins"/>
    <property type="match status" value="1"/>
</dbReference>
<reference evidence="8 9" key="1">
    <citation type="submission" date="2013-11" db="EMBL/GenBank/DDBJ databases">
        <title>Single cell genomics of uncultured Tannerella BU063 (oral taxon 286).</title>
        <authorList>
            <person name="Beall C.J."/>
            <person name="Campbell A.G."/>
            <person name="Griffen A.L."/>
            <person name="Podar M."/>
            <person name="Leys E.J."/>
        </authorList>
    </citation>
    <scope>NUCLEOTIDE SEQUENCE [LARGE SCALE GENOMIC DNA]</scope>
    <source>
        <strain evidence="8">Cell 2</strain>
    </source>
</reference>
<proteinExistence type="inferred from homology"/>
<comment type="subcellular location">
    <subcellularLocation>
        <location evidence="6">Cytoplasm</location>
    </subcellularLocation>
</comment>
<dbReference type="InterPro" id="IPR010994">
    <property type="entry name" value="RuvA_2-like"/>
</dbReference>
<dbReference type="EMBL" id="AYUF01000494">
    <property type="protein sequence ID" value="ETK00901.1"/>
    <property type="molecule type" value="Genomic_DNA"/>
</dbReference>
<comment type="domain">
    <text evidence="6">Has three domains with a flexible linker between the domains II and III and assumes an 'L' shape. Domain III is highly mobile and contacts RuvB.</text>
</comment>
<dbReference type="Gene3D" id="2.40.50.140">
    <property type="entry name" value="Nucleic acid-binding proteins"/>
    <property type="match status" value="1"/>
</dbReference>
<evidence type="ECO:0000256" key="1">
    <source>
        <dbReference type="ARBA" id="ARBA00022490"/>
    </source>
</evidence>
<gene>
    <name evidence="6" type="primary">ruvA</name>
    <name evidence="8" type="ORF">N425_12655</name>
</gene>
<comment type="similarity">
    <text evidence="6">Belongs to the RuvA family.</text>
</comment>
<evidence type="ECO:0000259" key="7">
    <source>
        <dbReference type="SMART" id="SM00278"/>
    </source>
</evidence>
<keyword evidence="5 6" id="KW-0234">DNA repair</keyword>
<dbReference type="Pfam" id="PF01330">
    <property type="entry name" value="RuvA_N"/>
    <property type="match status" value="1"/>
</dbReference>
<feature type="region of interest" description="Domain III" evidence="6">
    <location>
        <begin position="150"/>
        <end position="197"/>
    </location>
</feature>
<evidence type="ECO:0000256" key="6">
    <source>
        <dbReference type="HAMAP-Rule" id="MF_00031"/>
    </source>
</evidence>
<comment type="caution">
    <text evidence="8">The sequence shown here is derived from an EMBL/GenBank/DDBJ whole genome shotgun (WGS) entry which is preliminary data.</text>
</comment>
<evidence type="ECO:0000256" key="3">
    <source>
        <dbReference type="ARBA" id="ARBA00023125"/>
    </source>
</evidence>
<keyword evidence="2 6" id="KW-0227">DNA damage</keyword>
<keyword evidence="3 6" id="KW-0238">DNA-binding</keyword>
<dbReference type="CDD" id="cd14332">
    <property type="entry name" value="UBA_RuvA_C"/>
    <property type="match status" value="1"/>
</dbReference>
<dbReference type="SMART" id="SM00278">
    <property type="entry name" value="HhH1"/>
    <property type="match status" value="2"/>
</dbReference>
<evidence type="ECO:0000313" key="8">
    <source>
        <dbReference type="EMBL" id="ETK00901.1"/>
    </source>
</evidence>
<dbReference type="SUPFAM" id="SSF47781">
    <property type="entry name" value="RuvA domain 2-like"/>
    <property type="match status" value="1"/>
</dbReference>
<dbReference type="InterPro" id="IPR011114">
    <property type="entry name" value="RuvA_C"/>
</dbReference>
<dbReference type="HAMAP" id="MF_00031">
    <property type="entry name" value="DNA_HJ_migration_RuvA"/>
    <property type="match status" value="1"/>
</dbReference>